<protein>
    <recommendedName>
        <fullName evidence="3">SMODS-associating 2TM beta-strand rich effector domain-containing protein</fullName>
    </recommendedName>
</protein>
<evidence type="ECO:0008006" key="3">
    <source>
        <dbReference type="Google" id="ProtNLM"/>
    </source>
</evidence>
<sequence length="171" mass="19659">MKKELKIEFSLDILATILGGIALSFMFFVFSDFIHKTPNLSGRWYFVNETESTSYKKFKGLKVYYTVLLMQEGNNIYGTGEKIKDKLNGKTSSYSGGKRIQIKISGHLKNNFLTKDTLNIHYTEEGSLRSSSTLHNLIRFDDKYMSGKFYSTIADSEGKVGWNREEPYQRS</sequence>
<proteinExistence type="predicted"/>
<reference evidence="2" key="1">
    <citation type="submission" date="2018-05" db="EMBL/GenBank/DDBJ databases">
        <authorList>
            <person name="Lanie J.A."/>
            <person name="Ng W.-L."/>
            <person name="Kazmierczak K.M."/>
            <person name="Andrzejewski T.M."/>
            <person name="Davidsen T.M."/>
            <person name="Wayne K.J."/>
            <person name="Tettelin H."/>
            <person name="Glass J.I."/>
            <person name="Rusch D."/>
            <person name="Podicherti R."/>
            <person name="Tsui H.-C.T."/>
            <person name="Winkler M.E."/>
        </authorList>
    </citation>
    <scope>NUCLEOTIDE SEQUENCE</scope>
</reference>
<feature type="transmembrane region" description="Helical" evidence="1">
    <location>
        <begin position="9"/>
        <end position="30"/>
    </location>
</feature>
<evidence type="ECO:0000256" key="1">
    <source>
        <dbReference type="SAM" id="Phobius"/>
    </source>
</evidence>
<keyword evidence="1" id="KW-1133">Transmembrane helix</keyword>
<dbReference type="EMBL" id="UINC01043176">
    <property type="protein sequence ID" value="SVB46846.1"/>
    <property type="molecule type" value="Genomic_DNA"/>
</dbReference>
<evidence type="ECO:0000313" key="2">
    <source>
        <dbReference type="EMBL" id="SVB46846.1"/>
    </source>
</evidence>
<keyword evidence="1" id="KW-0472">Membrane</keyword>
<name>A0A382E7R4_9ZZZZ</name>
<gene>
    <name evidence="2" type="ORF">METZ01_LOCUS199700</name>
</gene>
<dbReference type="AlphaFoldDB" id="A0A382E7R4"/>
<accession>A0A382E7R4</accession>
<organism evidence="2">
    <name type="scientific">marine metagenome</name>
    <dbReference type="NCBI Taxonomy" id="408172"/>
    <lineage>
        <taxon>unclassified sequences</taxon>
        <taxon>metagenomes</taxon>
        <taxon>ecological metagenomes</taxon>
    </lineage>
</organism>
<keyword evidence="1" id="KW-0812">Transmembrane</keyword>